<evidence type="ECO:0000256" key="2">
    <source>
        <dbReference type="ARBA" id="ARBA00022448"/>
    </source>
</evidence>
<keyword evidence="2 7" id="KW-0813">Transport</keyword>
<dbReference type="AlphaFoldDB" id="A0A3N9Q5R6"/>
<keyword evidence="4 7" id="KW-0812">Transmembrane</keyword>
<feature type="transmembrane region" description="Helical" evidence="7">
    <location>
        <begin position="73"/>
        <end position="94"/>
    </location>
</feature>
<dbReference type="InterPro" id="IPR035906">
    <property type="entry name" value="MetI-like_sf"/>
</dbReference>
<keyword evidence="3" id="KW-1003">Cell membrane</keyword>
<dbReference type="Pfam" id="PF00528">
    <property type="entry name" value="BPD_transp_1"/>
    <property type="match status" value="1"/>
</dbReference>
<feature type="domain" description="ABC transmembrane type-1" evidence="8">
    <location>
        <begin position="69"/>
        <end position="281"/>
    </location>
</feature>
<evidence type="ECO:0000259" key="8">
    <source>
        <dbReference type="PROSITE" id="PS50928"/>
    </source>
</evidence>
<comment type="caution">
    <text evidence="9">The sequence shown here is derived from an EMBL/GenBank/DDBJ whole genome shotgun (WGS) entry which is preliminary data.</text>
</comment>
<evidence type="ECO:0000256" key="3">
    <source>
        <dbReference type="ARBA" id="ARBA00022475"/>
    </source>
</evidence>
<keyword evidence="10" id="KW-1185">Reference proteome</keyword>
<accession>A0A3N9Q5R6</accession>
<comment type="subcellular location">
    <subcellularLocation>
        <location evidence="1 7">Cell membrane</location>
        <topology evidence="1 7">Multi-pass membrane protein</topology>
    </subcellularLocation>
</comment>
<evidence type="ECO:0000256" key="4">
    <source>
        <dbReference type="ARBA" id="ARBA00022692"/>
    </source>
</evidence>
<dbReference type="RefSeq" id="WP_124694886.1">
    <property type="nucleotide sequence ID" value="NZ_JBHUFE010000008.1"/>
</dbReference>
<feature type="transmembrane region" description="Helical" evidence="7">
    <location>
        <begin position="200"/>
        <end position="222"/>
    </location>
</feature>
<evidence type="ECO:0000313" key="10">
    <source>
        <dbReference type="Proteomes" id="UP000282529"/>
    </source>
</evidence>
<sequence length="292" mass="32429">MRMSRNSPGLLNLMYVPVLLLFSLFIYYPFIQGIRVSFTNWDGFNANYSWIGLDNYVRMLHDKNIGTVIRNTLIYGVGSTFFQNAIGLMYALLLNQSIRTRGLTRTIVYLPAIVSPLIMGYIWYFFFQFRGGALNDIVLLFAEKPINLLANPDANVWIIMAVNTFQFVGVAMIIFLAGLQSISKDYYEASSIDGAGPVSKFLNVTLPLLAPSITINIVLNLIGGLKLFDVIIALTKGGPGYASQSLSTLMYKTYFGAQDAGYAAALGNLMFLMIAIISVAALLFLRRKEIQS</sequence>
<dbReference type="OrthoDB" id="5174895at2"/>
<dbReference type="SUPFAM" id="SSF161098">
    <property type="entry name" value="MetI-like"/>
    <property type="match status" value="1"/>
</dbReference>
<protein>
    <submittedName>
        <fullName evidence="9">Sugar ABC transporter permease</fullName>
    </submittedName>
</protein>
<feature type="transmembrane region" description="Helical" evidence="7">
    <location>
        <begin position="106"/>
        <end position="126"/>
    </location>
</feature>
<gene>
    <name evidence="9" type="ORF">EH198_07045</name>
</gene>
<evidence type="ECO:0000256" key="5">
    <source>
        <dbReference type="ARBA" id="ARBA00022989"/>
    </source>
</evidence>
<dbReference type="CDD" id="cd06261">
    <property type="entry name" value="TM_PBP2"/>
    <property type="match status" value="1"/>
</dbReference>
<organism evidence="9 10">
    <name type="scientific">Paenibacillus rhizophilus</name>
    <dbReference type="NCBI Taxonomy" id="1850366"/>
    <lineage>
        <taxon>Bacteria</taxon>
        <taxon>Bacillati</taxon>
        <taxon>Bacillota</taxon>
        <taxon>Bacilli</taxon>
        <taxon>Bacillales</taxon>
        <taxon>Paenibacillaceae</taxon>
        <taxon>Paenibacillus</taxon>
    </lineage>
</organism>
<name>A0A3N9Q5R6_9BACL</name>
<evidence type="ECO:0000256" key="6">
    <source>
        <dbReference type="ARBA" id="ARBA00023136"/>
    </source>
</evidence>
<keyword evidence="6 7" id="KW-0472">Membrane</keyword>
<dbReference type="PANTHER" id="PTHR30193:SF37">
    <property type="entry name" value="INNER MEMBRANE ABC TRANSPORTER PERMEASE PROTEIN YCJO"/>
    <property type="match status" value="1"/>
</dbReference>
<feature type="transmembrane region" description="Helical" evidence="7">
    <location>
        <begin position="12"/>
        <end position="31"/>
    </location>
</feature>
<reference evidence="9 10" key="1">
    <citation type="submission" date="2018-11" db="EMBL/GenBank/DDBJ databases">
        <title>Genome sequence of strain 7197.</title>
        <authorList>
            <person name="Gao J."/>
            <person name="Sun J."/>
        </authorList>
    </citation>
    <scope>NUCLEOTIDE SEQUENCE [LARGE SCALE GENOMIC DNA]</scope>
    <source>
        <strain evidence="9 10">7197</strain>
    </source>
</reference>
<dbReference type="InterPro" id="IPR051393">
    <property type="entry name" value="ABC_transporter_permease"/>
</dbReference>
<keyword evidence="5 7" id="KW-1133">Transmembrane helix</keyword>
<evidence type="ECO:0000256" key="7">
    <source>
        <dbReference type="RuleBase" id="RU363032"/>
    </source>
</evidence>
<dbReference type="Gene3D" id="1.10.3720.10">
    <property type="entry name" value="MetI-like"/>
    <property type="match status" value="1"/>
</dbReference>
<dbReference type="InterPro" id="IPR000515">
    <property type="entry name" value="MetI-like"/>
</dbReference>
<evidence type="ECO:0000313" key="9">
    <source>
        <dbReference type="EMBL" id="RQW12856.1"/>
    </source>
</evidence>
<dbReference type="EMBL" id="RQPI01000002">
    <property type="protein sequence ID" value="RQW12856.1"/>
    <property type="molecule type" value="Genomic_DNA"/>
</dbReference>
<feature type="transmembrane region" description="Helical" evidence="7">
    <location>
        <begin position="156"/>
        <end position="179"/>
    </location>
</feature>
<evidence type="ECO:0000256" key="1">
    <source>
        <dbReference type="ARBA" id="ARBA00004651"/>
    </source>
</evidence>
<dbReference type="PROSITE" id="PS50928">
    <property type="entry name" value="ABC_TM1"/>
    <property type="match status" value="1"/>
</dbReference>
<dbReference type="PANTHER" id="PTHR30193">
    <property type="entry name" value="ABC TRANSPORTER PERMEASE PROTEIN"/>
    <property type="match status" value="1"/>
</dbReference>
<dbReference type="Proteomes" id="UP000282529">
    <property type="component" value="Unassembled WGS sequence"/>
</dbReference>
<proteinExistence type="inferred from homology"/>
<feature type="transmembrane region" description="Helical" evidence="7">
    <location>
        <begin position="260"/>
        <end position="285"/>
    </location>
</feature>
<comment type="similarity">
    <text evidence="7">Belongs to the binding-protein-dependent transport system permease family.</text>
</comment>
<dbReference type="GO" id="GO:0055085">
    <property type="term" value="P:transmembrane transport"/>
    <property type="evidence" value="ECO:0007669"/>
    <property type="project" value="InterPro"/>
</dbReference>
<dbReference type="GO" id="GO:0005886">
    <property type="term" value="C:plasma membrane"/>
    <property type="evidence" value="ECO:0007669"/>
    <property type="project" value="UniProtKB-SubCell"/>
</dbReference>